<protein>
    <submittedName>
        <fullName evidence="2">Carboxypeptidase regulatory-like domain-containing protein</fullName>
    </submittedName>
</protein>
<keyword evidence="2" id="KW-0121">Carboxypeptidase</keyword>
<keyword evidence="2" id="KW-0645">Protease</keyword>
<reference evidence="2 3" key="1">
    <citation type="submission" date="2020-02" db="EMBL/GenBank/DDBJ databases">
        <title>Balneolaceae bacterium YR4-1, complete genome.</title>
        <authorList>
            <person name="Li Y."/>
            <person name="Wu S."/>
        </authorList>
    </citation>
    <scope>NUCLEOTIDE SEQUENCE [LARGE SCALE GENOMIC DNA]</scope>
    <source>
        <strain evidence="2 3">YR4-1</strain>
    </source>
</reference>
<evidence type="ECO:0000313" key="2">
    <source>
        <dbReference type="EMBL" id="NGP75777.1"/>
    </source>
</evidence>
<feature type="chain" id="PRO_5027075104" evidence="1">
    <location>
        <begin position="28"/>
        <end position="120"/>
    </location>
</feature>
<proteinExistence type="predicted"/>
<keyword evidence="2" id="KW-0378">Hydrolase</keyword>
<gene>
    <name evidence="2" type="ORF">G3570_03980</name>
</gene>
<dbReference type="AlphaFoldDB" id="A0A6M1SYY5"/>
<dbReference type="InterPro" id="IPR008969">
    <property type="entry name" value="CarboxyPept-like_regulatory"/>
</dbReference>
<accession>A0A6M1SYY5</accession>
<comment type="caution">
    <text evidence="2">The sequence shown here is derived from an EMBL/GenBank/DDBJ whole genome shotgun (WGS) entry which is preliminary data.</text>
</comment>
<sequence>MFSFKKMAILSLTTALLLSLSFSISSAQTKKRTEDTEWCELNGRVLNAKTGEAISEAKVQIVDSEKNVKTDEDGRFTFEKVSEGKHMLKIEKEGYRKWAKIINVREGLRVVLSVKPESEQ</sequence>
<dbReference type="Gene3D" id="2.60.40.1120">
    <property type="entry name" value="Carboxypeptidase-like, regulatory domain"/>
    <property type="match status" value="1"/>
</dbReference>
<feature type="signal peptide" evidence="1">
    <location>
        <begin position="1"/>
        <end position="27"/>
    </location>
</feature>
<keyword evidence="1" id="KW-0732">Signal</keyword>
<keyword evidence="3" id="KW-1185">Reference proteome</keyword>
<evidence type="ECO:0000256" key="1">
    <source>
        <dbReference type="SAM" id="SignalP"/>
    </source>
</evidence>
<dbReference type="Proteomes" id="UP000473278">
    <property type="component" value="Unassembled WGS sequence"/>
</dbReference>
<dbReference type="EMBL" id="JAALLT010000001">
    <property type="protein sequence ID" value="NGP75777.1"/>
    <property type="molecule type" value="Genomic_DNA"/>
</dbReference>
<dbReference type="Pfam" id="PF13620">
    <property type="entry name" value="CarboxypepD_reg"/>
    <property type="match status" value="1"/>
</dbReference>
<evidence type="ECO:0000313" key="3">
    <source>
        <dbReference type="Proteomes" id="UP000473278"/>
    </source>
</evidence>
<organism evidence="2 3">
    <name type="scientific">Halalkalibaculum roseum</name>
    <dbReference type="NCBI Taxonomy" id="2709311"/>
    <lineage>
        <taxon>Bacteria</taxon>
        <taxon>Pseudomonadati</taxon>
        <taxon>Balneolota</taxon>
        <taxon>Balneolia</taxon>
        <taxon>Balneolales</taxon>
        <taxon>Balneolaceae</taxon>
        <taxon>Halalkalibaculum</taxon>
    </lineage>
</organism>
<name>A0A6M1SYY5_9BACT</name>
<dbReference type="GO" id="GO:0004180">
    <property type="term" value="F:carboxypeptidase activity"/>
    <property type="evidence" value="ECO:0007669"/>
    <property type="project" value="UniProtKB-KW"/>
</dbReference>
<dbReference type="SUPFAM" id="SSF49464">
    <property type="entry name" value="Carboxypeptidase regulatory domain-like"/>
    <property type="match status" value="1"/>
</dbReference>